<evidence type="ECO:0000313" key="5">
    <source>
        <dbReference type="Proteomes" id="UP001259347"/>
    </source>
</evidence>
<dbReference type="Gene3D" id="3.40.630.30">
    <property type="match status" value="1"/>
</dbReference>
<dbReference type="SUPFAM" id="SSF55729">
    <property type="entry name" value="Acyl-CoA N-acyltransferases (Nat)"/>
    <property type="match status" value="1"/>
</dbReference>
<dbReference type="EC" id="2.3.1.-" evidence="4"/>
<protein>
    <submittedName>
        <fullName evidence="4">Acetyltransferase</fullName>
        <ecNumber evidence="4">2.3.1.-</ecNumber>
    </submittedName>
</protein>
<proteinExistence type="predicted"/>
<dbReference type="Proteomes" id="UP001259347">
    <property type="component" value="Unassembled WGS sequence"/>
</dbReference>
<gene>
    <name evidence="4" type="ORF">J2Y69_000166</name>
</gene>
<keyword evidence="1 4" id="KW-0808">Transferase</keyword>
<keyword evidence="2 4" id="KW-0012">Acyltransferase</keyword>
<dbReference type="EMBL" id="JAVDUM010000001">
    <property type="protein sequence ID" value="MDR6865584.1"/>
    <property type="molecule type" value="Genomic_DNA"/>
</dbReference>
<reference evidence="4 5" key="1">
    <citation type="submission" date="2023-07" db="EMBL/GenBank/DDBJ databases">
        <title>Sorghum-associated microbial communities from plants grown in Nebraska, USA.</title>
        <authorList>
            <person name="Schachtman D."/>
        </authorList>
    </citation>
    <scope>NUCLEOTIDE SEQUENCE [LARGE SCALE GENOMIC DNA]</scope>
    <source>
        <strain evidence="4 5">2980</strain>
    </source>
</reference>
<name>A0ABU1S7J5_9MICO</name>
<accession>A0ABU1S7J5</accession>
<dbReference type="NCBIfam" id="NF007807">
    <property type="entry name" value="PRK10514.1"/>
    <property type="match status" value="1"/>
</dbReference>
<dbReference type="PROSITE" id="PS51186">
    <property type="entry name" value="GNAT"/>
    <property type="match status" value="1"/>
</dbReference>
<dbReference type="GO" id="GO:0016746">
    <property type="term" value="F:acyltransferase activity"/>
    <property type="evidence" value="ECO:0007669"/>
    <property type="project" value="UniProtKB-KW"/>
</dbReference>
<evidence type="ECO:0000313" key="4">
    <source>
        <dbReference type="EMBL" id="MDR6865584.1"/>
    </source>
</evidence>
<organism evidence="4 5">
    <name type="scientific">Microbacterium resistens</name>
    <dbReference type="NCBI Taxonomy" id="156977"/>
    <lineage>
        <taxon>Bacteria</taxon>
        <taxon>Bacillati</taxon>
        <taxon>Actinomycetota</taxon>
        <taxon>Actinomycetes</taxon>
        <taxon>Micrococcales</taxon>
        <taxon>Microbacteriaceae</taxon>
        <taxon>Microbacterium</taxon>
    </lineage>
</organism>
<feature type="domain" description="N-acetyltransferase" evidence="3">
    <location>
        <begin position="1"/>
        <end position="143"/>
    </location>
</feature>
<evidence type="ECO:0000259" key="3">
    <source>
        <dbReference type="PROSITE" id="PS51186"/>
    </source>
</evidence>
<dbReference type="InterPro" id="IPR000182">
    <property type="entry name" value="GNAT_dom"/>
</dbReference>
<dbReference type="InterPro" id="IPR016181">
    <property type="entry name" value="Acyl_CoA_acyltransferase"/>
</dbReference>
<dbReference type="PANTHER" id="PTHR43800">
    <property type="entry name" value="PEPTIDYL-LYSINE N-ACETYLTRANSFERASE YJAB"/>
    <property type="match status" value="1"/>
</dbReference>
<dbReference type="PANTHER" id="PTHR43800:SF1">
    <property type="entry name" value="PEPTIDYL-LYSINE N-ACETYLTRANSFERASE YJAB"/>
    <property type="match status" value="1"/>
</dbReference>
<sequence>MSIRPSTGSAEFVALVEIWRTAVDATHAFLAEEHREEIEERLATEYLPAVELSVAVANGVPVGFAGVAEGNLEMLFVDASRRGGGIGSALLAHTIDAHGVTKVDVNEQNPQAVGFYEHHGFVVVSRSAHDDAGRPYPLLHMRLGG</sequence>
<evidence type="ECO:0000256" key="1">
    <source>
        <dbReference type="ARBA" id="ARBA00022679"/>
    </source>
</evidence>
<dbReference type="Pfam" id="PF13673">
    <property type="entry name" value="Acetyltransf_10"/>
    <property type="match status" value="1"/>
</dbReference>
<comment type="caution">
    <text evidence="4">The sequence shown here is derived from an EMBL/GenBank/DDBJ whole genome shotgun (WGS) entry which is preliminary data.</text>
</comment>
<keyword evidence="5" id="KW-1185">Reference proteome</keyword>
<evidence type="ECO:0000256" key="2">
    <source>
        <dbReference type="ARBA" id="ARBA00023315"/>
    </source>
</evidence>
<dbReference type="CDD" id="cd04301">
    <property type="entry name" value="NAT_SF"/>
    <property type="match status" value="1"/>
</dbReference>